<keyword evidence="5" id="KW-1185">Reference proteome</keyword>
<keyword evidence="2" id="KW-0012">Acyltransferase</keyword>
<dbReference type="RefSeq" id="WP_009185253.1">
    <property type="nucleotide sequence ID" value="NZ_AMGM01000032.1"/>
</dbReference>
<comment type="caution">
    <text evidence="4">The sequence shown here is derived from an EMBL/GenBank/DDBJ whole genome shotgun (WGS) entry which is preliminary data.</text>
</comment>
<dbReference type="AlphaFoldDB" id="K1KYB1"/>
<dbReference type="Pfam" id="PF00583">
    <property type="entry name" value="Acetyltransf_1"/>
    <property type="match status" value="1"/>
</dbReference>
<evidence type="ECO:0000313" key="5">
    <source>
        <dbReference type="Proteomes" id="UP000004478"/>
    </source>
</evidence>
<dbReference type="InterPro" id="IPR050680">
    <property type="entry name" value="YpeA/RimI_acetyltransf"/>
</dbReference>
<dbReference type="OrthoDB" id="7205533at2"/>
<evidence type="ECO:0000259" key="3">
    <source>
        <dbReference type="PROSITE" id="PS51186"/>
    </source>
</evidence>
<organism evidence="4 5">
    <name type="scientific">Cecembia lonarensis (strain CCUG 58316 / KCTC 22772 / LW9)</name>
    <dbReference type="NCBI Taxonomy" id="1225176"/>
    <lineage>
        <taxon>Bacteria</taxon>
        <taxon>Pseudomonadati</taxon>
        <taxon>Bacteroidota</taxon>
        <taxon>Cytophagia</taxon>
        <taxon>Cytophagales</taxon>
        <taxon>Cyclobacteriaceae</taxon>
        <taxon>Cecembia</taxon>
    </lineage>
</organism>
<dbReference type="InterPro" id="IPR000182">
    <property type="entry name" value="GNAT_dom"/>
</dbReference>
<name>K1KYB1_CECL9</name>
<dbReference type="GO" id="GO:0016747">
    <property type="term" value="F:acyltransferase activity, transferring groups other than amino-acyl groups"/>
    <property type="evidence" value="ECO:0007669"/>
    <property type="project" value="InterPro"/>
</dbReference>
<dbReference type="Gene3D" id="3.40.630.30">
    <property type="match status" value="1"/>
</dbReference>
<feature type="domain" description="N-acetyltransferase" evidence="3">
    <location>
        <begin position="141"/>
        <end position="267"/>
    </location>
</feature>
<evidence type="ECO:0000256" key="1">
    <source>
        <dbReference type="ARBA" id="ARBA00022679"/>
    </source>
</evidence>
<dbReference type="PROSITE" id="PS51186">
    <property type="entry name" value="GNAT"/>
    <property type="match status" value="1"/>
</dbReference>
<dbReference type="SUPFAM" id="SSF55729">
    <property type="entry name" value="Acyl-CoA N-acyltransferases (Nat)"/>
    <property type="match status" value="1"/>
</dbReference>
<protein>
    <submittedName>
        <fullName evidence="4">Acetyltransferase (GNAT) family protein</fullName>
    </submittedName>
</protein>
<keyword evidence="1 4" id="KW-0808">Transferase</keyword>
<sequence>MKPVLDIDFVDKVLADFFKKETLTNNYILREEYANLIESQALWYDQLGENIFFYVRKDGFFRLYYFINEPDIVYNLSYDEPIVLEILYRGEKYFPTIHQKYWSAASFKSHLTRDCYFLKNTALNVEDLGLSLEIKKGKSLEEIRYAKELIDSNLDRFTGDHLSMEEVATFAENGFLYLAYFDGNPCGILQADFKNAVFWLGHVVVDMNYRGKGVANSLVNYYLKEGSALGCKQFQLWVIQDNTPAVNLYKKFGFTYLNKSSYSMLKK</sequence>
<gene>
    <name evidence="4" type="ORF">B879_02223</name>
</gene>
<dbReference type="PANTHER" id="PTHR43420">
    <property type="entry name" value="ACETYLTRANSFERASE"/>
    <property type="match status" value="1"/>
</dbReference>
<dbReference type="InterPro" id="IPR016181">
    <property type="entry name" value="Acyl_CoA_acyltransferase"/>
</dbReference>
<reference evidence="4 5" key="1">
    <citation type="journal article" date="2012" name="J. Bacteriol.">
        <title>Draft Genome Sequence of Cecembia lonarensis Strain LW9T, Isolated from Lonar Lake, a Haloalkaline Lake in India.</title>
        <authorList>
            <person name="Shivaji S."/>
            <person name="Ara S."/>
            <person name="Singh A."/>
            <person name="Pinnaka A.K."/>
        </authorList>
    </citation>
    <scope>NUCLEOTIDE SEQUENCE [LARGE SCALE GENOMIC DNA]</scope>
    <source>
        <strain evidence="4 5">LW9</strain>
    </source>
</reference>
<dbReference type="EMBL" id="AMGM01000032">
    <property type="protein sequence ID" value="EKB49125.1"/>
    <property type="molecule type" value="Genomic_DNA"/>
</dbReference>
<dbReference type="Proteomes" id="UP000004478">
    <property type="component" value="Unassembled WGS sequence"/>
</dbReference>
<proteinExistence type="predicted"/>
<evidence type="ECO:0000256" key="2">
    <source>
        <dbReference type="ARBA" id="ARBA00023315"/>
    </source>
</evidence>
<accession>K1KYB1</accession>
<evidence type="ECO:0000313" key="4">
    <source>
        <dbReference type="EMBL" id="EKB49125.1"/>
    </source>
</evidence>
<dbReference type="CDD" id="cd04301">
    <property type="entry name" value="NAT_SF"/>
    <property type="match status" value="1"/>
</dbReference>